<accession>A0ABT4USN7</accession>
<feature type="domain" description="3-hydroxyacyl-CoA dehydrogenase NAD binding" evidence="6">
    <location>
        <begin position="9"/>
        <end position="183"/>
    </location>
</feature>
<dbReference type="Pfam" id="PF02737">
    <property type="entry name" value="3HCDH_N"/>
    <property type="match status" value="1"/>
</dbReference>
<dbReference type="InterPro" id="IPR008927">
    <property type="entry name" value="6-PGluconate_DH-like_C_sf"/>
</dbReference>
<dbReference type="PANTHER" id="PTHR48075:SF5">
    <property type="entry name" value="3-HYDROXYBUTYRYL-COA DEHYDROGENASE"/>
    <property type="match status" value="1"/>
</dbReference>
<evidence type="ECO:0000259" key="5">
    <source>
        <dbReference type="Pfam" id="PF00725"/>
    </source>
</evidence>
<dbReference type="InterPro" id="IPR006176">
    <property type="entry name" value="3-OHacyl-CoA_DH_NAD-bd"/>
</dbReference>
<dbReference type="Pfam" id="PF00725">
    <property type="entry name" value="3HCDH"/>
    <property type="match status" value="1"/>
</dbReference>
<evidence type="ECO:0000256" key="1">
    <source>
        <dbReference type="ARBA" id="ARBA00005086"/>
    </source>
</evidence>
<proteinExistence type="inferred from homology"/>
<name>A0ABT4USN7_9PSEU</name>
<evidence type="ECO:0000313" key="8">
    <source>
        <dbReference type="Proteomes" id="UP001210380"/>
    </source>
</evidence>
<comment type="similarity">
    <text evidence="2">Belongs to the 3-hydroxyacyl-CoA dehydrogenase family.</text>
</comment>
<evidence type="ECO:0000259" key="6">
    <source>
        <dbReference type="Pfam" id="PF02737"/>
    </source>
</evidence>
<dbReference type="Gene3D" id="1.10.1040.10">
    <property type="entry name" value="N-(1-d-carboxylethyl)-l-norvaline Dehydrogenase, domain 2"/>
    <property type="match status" value="1"/>
</dbReference>
<keyword evidence="8" id="KW-1185">Reference proteome</keyword>
<reference evidence="7 8" key="1">
    <citation type="submission" date="2022-11" db="EMBL/GenBank/DDBJ databases">
        <title>Draft genome sequence of Saccharopolyspora sp. WRP15-2 isolated from rhizosphere soils of wild rice in Thailand.</title>
        <authorList>
            <person name="Duangmal K."/>
            <person name="Kammanee S."/>
            <person name="Muangham S."/>
        </authorList>
    </citation>
    <scope>NUCLEOTIDE SEQUENCE [LARGE SCALE GENOMIC DNA]</scope>
    <source>
        <strain evidence="7 8">WRP15-2</strain>
    </source>
</reference>
<keyword evidence="3" id="KW-0560">Oxidoreductase</keyword>
<dbReference type="Proteomes" id="UP001210380">
    <property type="component" value="Unassembled WGS sequence"/>
</dbReference>
<keyword evidence="4" id="KW-0472">Membrane</keyword>
<evidence type="ECO:0000313" key="7">
    <source>
        <dbReference type="EMBL" id="MDA3624731.1"/>
    </source>
</evidence>
<gene>
    <name evidence="7" type="ORF">OU415_04720</name>
</gene>
<evidence type="ECO:0000256" key="4">
    <source>
        <dbReference type="SAM" id="Phobius"/>
    </source>
</evidence>
<feature type="domain" description="3-hydroxyacyl-CoA dehydrogenase C-terminal" evidence="5">
    <location>
        <begin position="189"/>
        <end position="254"/>
    </location>
</feature>
<dbReference type="SUPFAM" id="SSF51735">
    <property type="entry name" value="NAD(P)-binding Rossmann-fold domains"/>
    <property type="match status" value="1"/>
</dbReference>
<organism evidence="7 8">
    <name type="scientific">Saccharopolyspora oryzae</name>
    <dbReference type="NCBI Taxonomy" id="2997343"/>
    <lineage>
        <taxon>Bacteria</taxon>
        <taxon>Bacillati</taxon>
        <taxon>Actinomycetota</taxon>
        <taxon>Actinomycetes</taxon>
        <taxon>Pseudonocardiales</taxon>
        <taxon>Pseudonocardiaceae</taxon>
        <taxon>Saccharopolyspora</taxon>
    </lineage>
</organism>
<dbReference type="Gene3D" id="3.40.50.720">
    <property type="entry name" value="NAD(P)-binding Rossmann-like Domain"/>
    <property type="match status" value="1"/>
</dbReference>
<keyword evidence="4" id="KW-1133">Transmembrane helix</keyword>
<dbReference type="InterPro" id="IPR006108">
    <property type="entry name" value="3HC_DH_C"/>
</dbReference>
<dbReference type="InterPro" id="IPR013328">
    <property type="entry name" value="6PGD_dom2"/>
</dbReference>
<evidence type="ECO:0000256" key="2">
    <source>
        <dbReference type="ARBA" id="ARBA00009463"/>
    </source>
</evidence>
<dbReference type="InterPro" id="IPR022694">
    <property type="entry name" value="3-OHacyl-CoA_DH"/>
</dbReference>
<comment type="pathway">
    <text evidence="1">Lipid metabolism; butanoate metabolism.</text>
</comment>
<dbReference type="InterPro" id="IPR036291">
    <property type="entry name" value="NAD(P)-bd_dom_sf"/>
</dbReference>
<evidence type="ECO:0000256" key="3">
    <source>
        <dbReference type="ARBA" id="ARBA00023002"/>
    </source>
</evidence>
<sequence length="314" mass="33452">MDETSETRTVTVIGAGTIGLGWVALFLGAGLRVRVVSRRGDVGDQVAEALAMFAPHLPGGAQDPAELATRLEIEPDLAAAVRGAHVVQENTEEDLEAKRELFVKLETVAEPDALLLSSTSTLPPDELGASMREPGRVVVGHPFNPPHVVPLVEVVAGTRTPAETVDAVVAFYRSVGKAPVVLRKPIARFVANRLQSALLQESIHLVREGVVTVAELDEVVTRSIGLRWATVGPFLAFHLGGGQGGLRHWLTNLGRGLEASWRDLGTPELDAETVELVLSQAETAVAGRTYAELVAERDAKQTAILAVLEDSKAQ</sequence>
<dbReference type="PANTHER" id="PTHR48075">
    <property type="entry name" value="3-HYDROXYACYL-COA DEHYDROGENASE FAMILY PROTEIN"/>
    <property type="match status" value="1"/>
</dbReference>
<feature type="transmembrane region" description="Helical" evidence="4">
    <location>
        <begin position="12"/>
        <end position="31"/>
    </location>
</feature>
<dbReference type="PIRSF" id="PIRSF000105">
    <property type="entry name" value="HCDH"/>
    <property type="match status" value="1"/>
</dbReference>
<protein>
    <submittedName>
        <fullName evidence="7">3-hydroxyacyl-CoA dehydrogenase NAD-binding domain-containing protein</fullName>
    </submittedName>
</protein>
<keyword evidence="4" id="KW-0812">Transmembrane</keyword>
<dbReference type="SUPFAM" id="SSF48179">
    <property type="entry name" value="6-phosphogluconate dehydrogenase C-terminal domain-like"/>
    <property type="match status" value="1"/>
</dbReference>
<comment type="caution">
    <text evidence="7">The sequence shown here is derived from an EMBL/GenBank/DDBJ whole genome shotgun (WGS) entry which is preliminary data.</text>
</comment>
<dbReference type="RefSeq" id="WP_270947298.1">
    <property type="nucleotide sequence ID" value="NZ_JAQGLA010000004.1"/>
</dbReference>
<dbReference type="EMBL" id="JAQGLA010000004">
    <property type="protein sequence ID" value="MDA3624731.1"/>
    <property type="molecule type" value="Genomic_DNA"/>
</dbReference>